<evidence type="ECO:0000313" key="2">
    <source>
        <dbReference type="Proteomes" id="UP001418796"/>
    </source>
</evidence>
<comment type="caution">
    <text evidence="1">The sequence shown here is derived from an EMBL/GenBank/DDBJ whole genome shotgun (WGS) entry which is preliminary data.</text>
</comment>
<evidence type="ECO:0008006" key="3">
    <source>
        <dbReference type="Google" id="ProtNLM"/>
    </source>
</evidence>
<accession>A0ABU9VGU3</accession>
<organism evidence="1 2">
    <name type="scientific">Alkalicoccobacillus gibsonii</name>
    <dbReference type="NCBI Taxonomy" id="79881"/>
    <lineage>
        <taxon>Bacteria</taxon>
        <taxon>Bacillati</taxon>
        <taxon>Bacillota</taxon>
        <taxon>Bacilli</taxon>
        <taxon>Bacillales</taxon>
        <taxon>Bacillaceae</taxon>
        <taxon>Alkalicoccobacillus</taxon>
    </lineage>
</organism>
<keyword evidence="2" id="KW-1185">Reference proteome</keyword>
<evidence type="ECO:0000313" key="1">
    <source>
        <dbReference type="EMBL" id="MEN0643132.1"/>
    </source>
</evidence>
<dbReference type="RefSeq" id="WP_343130109.1">
    <property type="nucleotide sequence ID" value="NZ_JBCITK010000001.1"/>
</dbReference>
<proteinExistence type="predicted"/>
<dbReference type="Proteomes" id="UP001418796">
    <property type="component" value="Unassembled WGS sequence"/>
</dbReference>
<name>A0ABU9VGU3_9BACI</name>
<protein>
    <recommendedName>
        <fullName evidence="3">LysM domain-containing protein</fullName>
    </recommendedName>
</protein>
<reference evidence="1 2" key="1">
    <citation type="submission" date="2024-03" db="EMBL/GenBank/DDBJ databases">
        <title>Bacilli Hybrid Assemblies.</title>
        <authorList>
            <person name="Kovac J."/>
        </authorList>
    </citation>
    <scope>NUCLEOTIDE SEQUENCE [LARGE SCALE GENOMIC DNA]</scope>
    <source>
        <strain evidence="1 2">FSL R7-0666</strain>
    </source>
</reference>
<sequence>MKRLFICVALILVIAGIVSDLRTGSLPDQSVKQINQSAPTKKVETPDDSPSLVSQEVIVEPGHTVLSVVEHLNEGPIPVSIAQIIEDFKSLNQSLEPDMIQTGETYLFPIYKKE</sequence>
<gene>
    <name evidence="1" type="ORF">MKY91_08225</name>
</gene>
<dbReference type="EMBL" id="JBCITK010000001">
    <property type="protein sequence ID" value="MEN0643132.1"/>
    <property type="molecule type" value="Genomic_DNA"/>
</dbReference>